<reference evidence="1 2" key="1">
    <citation type="journal article" date="2009" name="Appl. Environ. Microbiol.">
        <title>Genomic analysis of 'Elusimicrobium minutum,' the first cultivated representative of the phylum 'Elusimicrobia' (formerly termite group 1).</title>
        <authorList>
            <person name="Herlemann D.P.R."/>
            <person name="Geissinger O."/>
            <person name="Ikeda-Ohtsubo W."/>
            <person name="Kunin V."/>
            <person name="Sun H."/>
            <person name="Lapidus A."/>
            <person name="Hugenholtz P."/>
            <person name="Brune A."/>
        </authorList>
    </citation>
    <scope>NUCLEOTIDE SEQUENCE [LARGE SCALE GENOMIC DNA]</scope>
    <source>
        <strain evidence="1 2">Pei191</strain>
    </source>
</reference>
<dbReference type="HOGENOM" id="CLU_100275_5_0_0"/>
<dbReference type="Pfam" id="PF02566">
    <property type="entry name" value="OsmC"/>
    <property type="match status" value="1"/>
</dbReference>
<sequence length="132" mass="14609">MSKIVTTYLGDGEAESFYPEVGEKIFTDLPLDNGGKGRKFSATDIFTASLAACIVTIMGKMAESRGDSLKGAKIEIEKIMESNPRRIGKFIIDIIFPEGISKEKMEMYSKVIHTCPVHNSIHPDIKVEVNIK</sequence>
<dbReference type="STRING" id="445932.Emin_0845"/>
<dbReference type="Gene3D" id="3.30.300.20">
    <property type="match status" value="1"/>
</dbReference>
<dbReference type="KEGG" id="emi:Emin_0845"/>
<dbReference type="AlphaFoldDB" id="B2KD04"/>
<keyword evidence="2" id="KW-1185">Reference proteome</keyword>
<evidence type="ECO:0000313" key="2">
    <source>
        <dbReference type="Proteomes" id="UP000001029"/>
    </source>
</evidence>
<dbReference type="OrthoDB" id="290036at2"/>
<dbReference type="InterPro" id="IPR036102">
    <property type="entry name" value="OsmC/Ohrsf"/>
</dbReference>
<proteinExistence type="predicted"/>
<dbReference type="RefSeq" id="WP_012415015.1">
    <property type="nucleotide sequence ID" value="NC_010644.1"/>
</dbReference>
<dbReference type="EMBL" id="CP001055">
    <property type="protein sequence ID" value="ACC98400.1"/>
    <property type="molecule type" value="Genomic_DNA"/>
</dbReference>
<gene>
    <name evidence="1" type="ordered locus">Emin_0845</name>
</gene>
<accession>B2KD04</accession>
<dbReference type="PANTHER" id="PTHR39624:SF2">
    <property type="entry name" value="OSMC-LIKE PROTEIN"/>
    <property type="match status" value="1"/>
</dbReference>
<organism evidence="1 2">
    <name type="scientific">Elusimicrobium minutum (strain Pei191)</name>
    <dbReference type="NCBI Taxonomy" id="445932"/>
    <lineage>
        <taxon>Bacteria</taxon>
        <taxon>Pseudomonadati</taxon>
        <taxon>Elusimicrobiota</taxon>
        <taxon>Elusimicrobia</taxon>
        <taxon>Elusimicrobiales</taxon>
        <taxon>Elusimicrobiaceae</taxon>
        <taxon>Elusimicrobium</taxon>
    </lineage>
</organism>
<evidence type="ECO:0000313" key="1">
    <source>
        <dbReference type="EMBL" id="ACC98400.1"/>
    </source>
</evidence>
<dbReference type="SUPFAM" id="SSF82784">
    <property type="entry name" value="OsmC-like"/>
    <property type="match status" value="1"/>
</dbReference>
<dbReference type="InterPro" id="IPR015946">
    <property type="entry name" value="KH_dom-like_a/b"/>
</dbReference>
<dbReference type="PANTHER" id="PTHR39624">
    <property type="entry name" value="PROTEIN INVOLVED IN RIMO-MEDIATED BETA-METHYLTHIOLATION OF RIBOSOMAL PROTEIN S12 YCAO"/>
    <property type="match status" value="1"/>
</dbReference>
<name>B2KD04_ELUMP</name>
<dbReference type="Proteomes" id="UP000001029">
    <property type="component" value="Chromosome"/>
</dbReference>
<protein>
    <submittedName>
        <fullName evidence="1">Putative redox protein</fullName>
    </submittedName>
</protein>
<dbReference type="InterPro" id="IPR003718">
    <property type="entry name" value="OsmC/Ohr_fam"/>
</dbReference>